<organism evidence="2 3">
    <name type="scientific">Siminovitchia acidinfaciens</name>
    <dbReference type="NCBI Taxonomy" id="2321395"/>
    <lineage>
        <taxon>Bacteria</taxon>
        <taxon>Bacillati</taxon>
        <taxon>Bacillota</taxon>
        <taxon>Bacilli</taxon>
        <taxon>Bacillales</taxon>
        <taxon>Bacillaceae</taxon>
        <taxon>Siminovitchia</taxon>
    </lineage>
</organism>
<dbReference type="InterPro" id="IPR001279">
    <property type="entry name" value="Metallo-B-lactamas"/>
</dbReference>
<dbReference type="Proteomes" id="UP000287156">
    <property type="component" value="Unassembled WGS sequence"/>
</dbReference>
<gene>
    <name evidence="2" type="ORF">D4T97_010580</name>
</gene>
<dbReference type="EMBL" id="QYTV02000004">
    <property type="protein sequence ID" value="RST74119.1"/>
    <property type="molecule type" value="Genomic_DNA"/>
</dbReference>
<dbReference type="AlphaFoldDB" id="A0A429XZ90"/>
<keyword evidence="3" id="KW-1185">Reference proteome</keyword>
<accession>A0A429XZ90</accession>
<evidence type="ECO:0000313" key="3">
    <source>
        <dbReference type="Proteomes" id="UP000287156"/>
    </source>
</evidence>
<proteinExistence type="predicted"/>
<name>A0A429XZ90_9BACI</name>
<dbReference type="PANTHER" id="PTHR42663">
    <property type="entry name" value="HYDROLASE C777.06C-RELATED-RELATED"/>
    <property type="match status" value="1"/>
</dbReference>
<protein>
    <submittedName>
        <fullName evidence="2">Pyrroloquinoline quinone biosynthesis protein PqqB</fullName>
    </submittedName>
</protein>
<comment type="caution">
    <text evidence="2">The sequence shown here is derived from an EMBL/GenBank/DDBJ whole genome shotgun (WGS) entry which is preliminary data.</text>
</comment>
<dbReference type="InterPro" id="IPR036866">
    <property type="entry name" value="RibonucZ/Hydroxyglut_hydro"/>
</dbReference>
<dbReference type="OrthoDB" id="9800940at2"/>
<evidence type="ECO:0000259" key="1">
    <source>
        <dbReference type="Pfam" id="PF12706"/>
    </source>
</evidence>
<dbReference type="Gene3D" id="3.60.15.10">
    <property type="entry name" value="Ribonuclease Z/Hydroxyacylglutathione hydrolase-like"/>
    <property type="match status" value="1"/>
</dbReference>
<dbReference type="Pfam" id="PF12706">
    <property type="entry name" value="Lactamase_B_2"/>
    <property type="match status" value="1"/>
</dbReference>
<feature type="domain" description="Metallo-beta-lactamase" evidence="1">
    <location>
        <begin position="53"/>
        <end position="255"/>
    </location>
</feature>
<sequence length="288" mass="32919">MSDVFLYVLGTAQDAGIPHPNCYCDHCKRAWEDNSFKRLAASIAIVWPEEKQWHLIDASPDLREQMAALQRKYGMEGQLMDGITLTHAHLGHYPGLLFLGREAIGAKGITTYAGKKMKQLLEESAPWSQLTGLGNIKVEEINEGSCIRIGEGVVVRPVEVPHRNEFSETWGFWVEGPNRKLLYIPDIDRWDEWEVDLREAVLEADICLLDATFHSVKEIEDMGRDYREIPHPVMTETMERLHDLADTTEIYFTHFNHTNPAIDPDHPFAKQVREAGFHIAEDGMELRL</sequence>
<evidence type="ECO:0000313" key="2">
    <source>
        <dbReference type="EMBL" id="RST74119.1"/>
    </source>
</evidence>
<reference evidence="2" key="1">
    <citation type="submission" date="2018-12" db="EMBL/GenBank/DDBJ databases">
        <authorList>
            <person name="Sun L."/>
            <person name="Chen Z."/>
        </authorList>
    </citation>
    <scope>NUCLEOTIDE SEQUENCE [LARGE SCALE GENOMIC DNA]</scope>
    <source>
        <strain evidence="2">3-2-2</strain>
    </source>
</reference>
<dbReference type="PANTHER" id="PTHR42663:SF7">
    <property type="entry name" value="COENZYME PQQ SYNTHESIS PROTEIN B"/>
    <property type="match status" value="1"/>
</dbReference>
<dbReference type="SUPFAM" id="SSF56281">
    <property type="entry name" value="Metallo-hydrolase/oxidoreductase"/>
    <property type="match status" value="1"/>
</dbReference>
<dbReference type="RefSeq" id="WP_126050465.1">
    <property type="nucleotide sequence ID" value="NZ_QYTV02000004.1"/>
</dbReference>